<evidence type="ECO:0000256" key="1">
    <source>
        <dbReference type="ARBA" id="ARBA00022723"/>
    </source>
</evidence>
<organism evidence="5 6">
    <name type="scientific">Gnomoniopsis smithogilvyi</name>
    <dbReference type="NCBI Taxonomy" id="1191159"/>
    <lineage>
        <taxon>Eukaryota</taxon>
        <taxon>Fungi</taxon>
        <taxon>Dikarya</taxon>
        <taxon>Ascomycota</taxon>
        <taxon>Pezizomycotina</taxon>
        <taxon>Sordariomycetes</taxon>
        <taxon>Sordariomycetidae</taxon>
        <taxon>Diaporthales</taxon>
        <taxon>Gnomoniaceae</taxon>
        <taxon>Gnomoniopsis</taxon>
    </lineage>
</organism>
<dbReference type="PROSITE" id="PS50048">
    <property type="entry name" value="ZN2_CY6_FUNGAL_2"/>
    <property type="match status" value="1"/>
</dbReference>
<dbReference type="SMART" id="SM00906">
    <property type="entry name" value="Fungal_trans"/>
    <property type="match status" value="1"/>
</dbReference>
<evidence type="ECO:0000256" key="2">
    <source>
        <dbReference type="ARBA" id="ARBA00023242"/>
    </source>
</evidence>
<evidence type="ECO:0000256" key="3">
    <source>
        <dbReference type="SAM" id="MobiDB-lite"/>
    </source>
</evidence>
<dbReference type="GO" id="GO:0003677">
    <property type="term" value="F:DNA binding"/>
    <property type="evidence" value="ECO:0007669"/>
    <property type="project" value="InterPro"/>
</dbReference>
<reference evidence="5" key="1">
    <citation type="submission" date="2022-10" db="EMBL/GenBank/DDBJ databases">
        <title>Tapping the CABI collections for fungal endophytes: first genome assemblies for Collariella, Neodidymelliopsis, Ascochyta clinopodiicola, Didymella pomorum, Didymosphaeria variabile, Neocosmospora piperis and Neocucurbitaria cava.</title>
        <authorList>
            <person name="Hill R."/>
        </authorList>
    </citation>
    <scope>NUCLEOTIDE SEQUENCE</scope>
    <source>
        <strain evidence="5">IMI 355082</strain>
    </source>
</reference>
<protein>
    <recommendedName>
        <fullName evidence="4">Zn(2)-C6 fungal-type domain-containing protein</fullName>
    </recommendedName>
</protein>
<dbReference type="SUPFAM" id="SSF57701">
    <property type="entry name" value="Zn2/Cys6 DNA-binding domain"/>
    <property type="match status" value="1"/>
</dbReference>
<dbReference type="Proteomes" id="UP001140453">
    <property type="component" value="Unassembled WGS sequence"/>
</dbReference>
<dbReference type="OrthoDB" id="4451586at2759"/>
<dbReference type="CDD" id="cd12148">
    <property type="entry name" value="fungal_TF_MHR"/>
    <property type="match status" value="1"/>
</dbReference>
<dbReference type="GO" id="GO:0000981">
    <property type="term" value="F:DNA-binding transcription factor activity, RNA polymerase II-specific"/>
    <property type="evidence" value="ECO:0007669"/>
    <property type="project" value="InterPro"/>
</dbReference>
<feature type="compositionally biased region" description="Acidic residues" evidence="3">
    <location>
        <begin position="24"/>
        <end position="35"/>
    </location>
</feature>
<proteinExistence type="predicted"/>
<evidence type="ECO:0000313" key="5">
    <source>
        <dbReference type="EMBL" id="KAJ4389213.1"/>
    </source>
</evidence>
<feature type="region of interest" description="Disordered" evidence="3">
    <location>
        <begin position="1"/>
        <end position="94"/>
    </location>
</feature>
<dbReference type="SMART" id="SM00066">
    <property type="entry name" value="GAL4"/>
    <property type="match status" value="1"/>
</dbReference>
<dbReference type="AlphaFoldDB" id="A0A9W8YNN4"/>
<dbReference type="InterPro" id="IPR036864">
    <property type="entry name" value="Zn2-C6_fun-type_DNA-bd_sf"/>
</dbReference>
<dbReference type="CDD" id="cd00067">
    <property type="entry name" value="GAL4"/>
    <property type="match status" value="1"/>
</dbReference>
<gene>
    <name evidence="5" type="ORF">N0V93_006676</name>
</gene>
<sequence length="913" mass="100038">MIQTTEQDMMDDNSLVHLLQSAGSEEELGDDEMDMADSSSQHEGGTPSDHSVSTPSEAGPDGDTTTAKSVAGTKKRKQSGTDANGNAKPVKKRASQACEICRSRKVRCDSEKRHPCTNCADMGLVCHIPESKRRRRHLNASISTHAILPNPIPQDLPNASSCSQKASDEAQLCAGDSFLGRGCHGPQLYRTYGAGPAADQSTWGPSEEAQAWRTVVPPLIKSPVQGKITREGLRYLESMGALELPSRVFEKQLLLAYIEHVHPDFPMLELRDFLRRISDRNGGNGQVSLLLYQSVMFAASAFVKLEHMTAAGFASRRALRRAILSAAKLLYDFDYENDKFTLTQSSLLLSFWYEAPDDAKETWHWSGIAISQAQALGLHRSTISAANMDPVKKRQRRRVWWSCVMRDRQIGLGMSRLIRIKDEDFDIPMLEESDFEIGTLDDNLLVMPEDCPMMYDIEMQQALAGMCIQKARLYVLIGHVLQAVQSFMAAVTNRTIAVPTMITDHLEDFEKVHRELSAWAAALPPTCHYRNLQPSDIEAGRTPVAMQRSLLHMLYQTTIGKVYHPLIRPPRATTTEAGRAEQVIEQHITSVARQKCREAAAEITRMAGEMHALELDQYFPTTGVTVIMPAMLIHLQGVSDPEEAVREQSQRGFDICMSVLNTLRGTYAAAEYAAIFMDNVIRNKPLTGSMNSGLMANRSSGHAGPGQDLRAMGIPSKLTTGRGSASNTATAQAFASMMQSGTMAATRLQPRTQMNMHPGLNEFGMANLSAMTQRAAPFNDLDSQQQSSITETTLPNITAPPGALMTTTSTTIGPTTSSNDHWPVELIPSDAQGGMSMTPETEEGYTLVAQDNSGGADFPAEVEGLNFPQLGDESWQNWLNLPPEQELAGDGWLAMSEGIDPGALSPHGGEVML</sequence>
<keyword evidence="6" id="KW-1185">Reference proteome</keyword>
<dbReference type="PROSITE" id="PS00463">
    <property type="entry name" value="ZN2_CY6_FUNGAL_1"/>
    <property type="match status" value="1"/>
</dbReference>
<dbReference type="Pfam" id="PF00172">
    <property type="entry name" value="Zn_clus"/>
    <property type="match status" value="1"/>
</dbReference>
<feature type="domain" description="Zn(2)-C6 fungal-type" evidence="4">
    <location>
        <begin position="97"/>
        <end position="128"/>
    </location>
</feature>
<dbReference type="Pfam" id="PF04082">
    <property type="entry name" value="Fungal_trans"/>
    <property type="match status" value="1"/>
</dbReference>
<feature type="region of interest" description="Disordered" evidence="3">
    <location>
        <begin position="699"/>
        <end position="725"/>
    </location>
</feature>
<dbReference type="InterPro" id="IPR001138">
    <property type="entry name" value="Zn2Cys6_DnaBD"/>
</dbReference>
<dbReference type="GO" id="GO:0006351">
    <property type="term" value="P:DNA-templated transcription"/>
    <property type="evidence" value="ECO:0007669"/>
    <property type="project" value="InterPro"/>
</dbReference>
<accession>A0A9W8YNN4</accession>
<evidence type="ECO:0000259" key="4">
    <source>
        <dbReference type="PROSITE" id="PS50048"/>
    </source>
</evidence>
<dbReference type="PANTHER" id="PTHR47425:SF2">
    <property type="entry name" value="FARB-RELATED"/>
    <property type="match status" value="1"/>
</dbReference>
<evidence type="ECO:0000313" key="6">
    <source>
        <dbReference type="Proteomes" id="UP001140453"/>
    </source>
</evidence>
<dbReference type="InterPro" id="IPR052761">
    <property type="entry name" value="Fungal_Detox/Toxin_TFs"/>
</dbReference>
<dbReference type="InterPro" id="IPR007219">
    <property type="entry name" value="XnlR_reg_dom"/>
</dbReference>
<dbReference type="Gene3D" id="4.10.240.10">
    <property type="entry name" value="Zn(2)-C6 fungal-type DNA-binding domain"/>
    <property type="match status" value="1"/>
</dbReference>
<dbReference type="EMBL" id="JAPEVB010000004">
    <property type="protein sequence ID" value="KAJ4389213.1"/>
    <property type="molecule type" value="Genomic_DNA"/>
</dbReference>
<keyword evidence="2" id="KW-0539">Nucleus</keyword>
<keyword evidence="1" id="KW-0479">Metal-binding</keyword>
<dbReference type="GO" id="GO:0008270">
    <property type="term" value="F:zinc ion binding"/>
    <property type="evidence" value="ECO:0007669"/>
    <property type="project" value="InterPro"/>
</dbReference>
<comment type="caution">
    <text evidence="5">The sequence shown here is derived from an EMBL/GenBank/DDBJ whole genome shotgun (WGS) entry which is preliminary data.</text>
</comment>
<name>A0A9W8YNN4_9PEZI</name>
<feature type="compositionally biased region" description="Polar residues" evidence="3">
    <location>
        <begin position="37"/>
        <end position="56"/>
    </location>
</feature>
<dbReference type="PANTHER" id="PTHR47425">
    <property type="entry name" value="FARB-RELATED"/>
    <property type="match status" value="1"/>
</dbReference>